<protein>
    <submittedName>
        <fullName evidence="3">Asteroid homolog 1a</fullName>
    </submittedName>
</protein>
<evidence type="ECO:0000256" key="2">
    <source>
        <dbReference type="SAM" id="SignalP"/>
    </source>
</evidence>
<accession>A0A7N8YDW8</accession>
<evidence type="ECO:0000313" key="3">
    <source>
        <dbReference type="Ensembl" id="ENSMAMP00000063759.1"/>
    </source>
</evidence>
<dbReference type="InterPro" id="IPR026832">
    <property type="entry name" value="Asteroid"/>
</dbReference>
<evidence type="ECO:0000313" key="4">
    <source>
        <dbReference type="Proteomes" id="UP000261640"/>
    </source>
</evidence>
<keyword evidence="2" id="KW-0732">Signal</keyword>
<dbReference type="SUPFAM" id="SSF88723">
    <property type="entry name" value="PIN domain-like"/>
    <property type="match status" value="1"/>
</dbReference>
<keyword evidence="4" id="KW-1185">Reference proteome</keyword>
<dbReference type="Ensembl" id="ENSMAMT00000069388.1">
    <property type="protein sequence ID" value="ENSMAMP00000063759.1"/>
    <property type="gene ID" value="ENSMAMG00000018179.2"/>
</dbReference>
<reference evidence="3" key="2">
    <citation type="submission" date="2025-09" db="UniProtKB">
        <authorList>
            <consortium name="Ensembl"/>
        </authorList>
    </citation>
    <scope>IDENTIFICATION</scope>
</reference>
<feature type="chain" id="PRO_5031228642" evidence="2">
    <location>
        <begin position="19"/>
        <end position="613"/>
    </location>
</feature>
<proteinExistence type="inferred from homology"/>
<feature type="signal peptide" evidence="2">
    <location>
        <begin position="1"/>
        <end position="18"/>
    </location>
</feature>
<name>A0A7N8YDW8_9TELE</name>
<organism evidence="3 4">
    <name type="scientific">Mastacembelus armatus</name>
    <name type="common">zig-zag eel</name>
    <dbReference type="NCBI Taxonomy" id="205130"/>
    <lineage>
        <taxon>Eukaryota</taxon>
        <taxon>Metazoa</taxon>
        <taxon>Chordata</taxon>
        <taxon>Craniata</taxon>
        <taxon>Vertebrata</taxon>
        <taxon>Euteleostomi</taxon>
        <taxon>Actinopterygii</taxon>
        <taxon>Neopterygii</taxon>
        <taxon>Teleostei</taxon>
        <taxon>Neoteleostei</taxon>
        <taxon>Acanthomorphata</taxon>
        <taxon>Anabantaria</taxon>
        <taxon>Synbranchiformes</taxon>
        <taxon>Mastacembelidae</taxon>
        <taxon>Mastacembelus</taxon>
    </lineage>
</organism>
<dbReference type="PANTHER" id="PTHR15665:SF1">
    <property type="entry name" value="PROTEIN ASTEROID HOMOLOG 1"/>
    <property type="match status" value="1"/>
</dbReference>
<dbReference type="Gene3D" id="3.40.50.1010">
    <property type="entry name" value="5'-nuclease"/>
    <property type="match status" value="1"/>
</dbReference>
<gene>
    <name evidence="3" type="primary">ASTE1</name>
</gene>
<evidence type="ECO:0000256" key="1">
    <source>
        <dbReference type="ARBA" id="ARBA00007398"/>
    </source>
</evidence>
<dbReference type="InterPro" id="IPR029060">
    <property type="entry name" value="PIN-like_dom_sf"/>
</dbReference>
<dbReference type="GeneTree" id="ENSGT00390000010145"/>
<dbReference type="PANTHER" id="PTHR15665">
    <property type="entry name" value="ASTEROID PROTEIN"/>
    <property type="match status" value="1"/>
</dbReference>
<dbReference type="AlphaFoldDB" id="A0A7N8YDW8"/>
<dbReference type="Proteomes" id="UP000261640">
    <property type="component" value="Unplaced"/>
</dbReference>
<sequence length="613" mass="68646">MLISNVVVAVFPLAPWSGLDENHGGQYAAFEDLIEKFVTAMTGCGITPYVVLDGGSDYTDKKVQTLTLRAEQLIKKAHQAAAEGTKKHILPLLAKMVFKQTLVRLGVPVAQCYSEADQEIAALAIKWQCPVLSNDSDFYIFELPAGLLPISHFRWKDVKQNGSQRYIPCKSYNTSSFCIFFNIQRQLLPTFAALAGNDYVKLQWTGSFISWTQFAPAGSERTGRLEGLLCWLRNFQQPEQALQAALGLMGELSEKKKVEVLEGLALGMEEYRVPSINVLCFSVLQVVGLVPDWMLQPLTQARLTADVLDVLLLQRMSLSFPVDKDDMPSACLTSRPLRQLMYGLLLGRGGGPSCGGDRQSGPPPTTTQPHSERLQVLLEALGVTEASLIHLPPQLRLPVAVTCYWLQRAQPPPAQTLLKALLLGLSNEDTLRHRKTQYKGKVDGSVAHTFNQWQVCLKDSIHLNQLLGFPLPEPQIARLYEGTVVHQLVHMMRTGGRLKAFLRSSQSSVKQYHKLLSVILRLHSQKLSTSSRSQKATAARRKPLGDLTASLQQLFILDEETETEIKSMVRVQEDLQHDDLLSMKTRYRTKERINRCKNPELARKEECRGRDHL</sequence>
<comment type="similarity">
    <text evidence="1">Belongs to the asteroid family.</text>
</comment>
<reference evidence="3" key="1">
    <citation type="submission" date="2025-08" db="UniProtKB">
        <authorList>
            <consortium name="Ensembl"/>
        </authorList>
    </citation>
    <scope>IDENTIFICATION</scope>
</reference>